<protein>
    <submittedName>
        <fullName>INITIATORIN</fullName>
    </submittedName>
</protein>
<accession>Q9TWL3</accession>
<dbReference type="HOGENOM" id="CLU_802201_0_0_1"/>
<organism>
    <name type="scientific">Bombyx mori</name>
    <name type="common">Silk moth</name>
    <dbReference type="NCBI Taxonomy" id="7091"/>
    <lineage>
        <taxon>Eukaryota</taxon>
        <taxon>Metazoa</taxon>
        <taxon>Ecdysozoa</taxon>
        <taxon>Arthropoda</taxon>
        <taxon>Hexapoda</taxon>
        <taxon>Insecta</taxon>
        <taxon>Pterygota</taxon>
        <taxon>Neoptera</taxon>
        <taxon>Endopterygota</taxon>
        <taxon>Lepidoptera</taxon>
        <taxon>Glossata</taxon>
        <taxon>Ditrysia</taxon>
        <taxon>Bombycoidea</taxon>
        <taxon>Bombycidae</taxon>
        <taxon>Bombycinae</taxon>
        <taxon>Bombyx</taxon>
    </lineage>
</organism>
<dbReference type="AlphaFoldDB" id="Q9TWL3"/>
<reference key="1">
    <citation type="journal article" date="1994" name="Insect Biochem. Mol. Biol.">
        <title>Purification and partial amino acid sequence of initiatorin, a prostatic endopeptidase of the silkworm, Bombyx mori.</title>
        <authorList>
            <person name="Aigaki T."/>
            <person name="Kasuga H."/>
            <person name="Nagaoka S."/>
            <person name="Osanai M."/>
        </authorList>
    </citation>
    <scope>PROTEIN SEQUENCE</scope>
</reference>
<sequence>IVGGRRAVPHSFPWTVAILK</sequence>
<keyword id="KW-0903">Direct protein sequencing</keyword>
<name>Q9TWL3_BOMMO</name>
<proteinExistence type="evidence at protein level"/>